<feature type="transmembrane region" description="Helical" evidence="8">
    <location>
        <begin position="389"/>
        <end position="411"/>
    </location>
</feature>
<keyword evidence="5 8" id="KW-1133">Transmembrane helix</keyword>
<sequence length="460" mass="50761">MEAGEEKEEEPAPEKVNSTLEEAHEGSVLDHSNTGTTSKQTAWVTTGRGTWRHAGFHLATTIATPAAFAPLPSAVAALGWPAGVISLVMGTLVTSYCSLLLANLWDYNEPNRYVRYRDLGRAIYGRTGYWSVTVFQQIAAIGNNITIQIVAGLSMQAIFVTYNTSDPSRVTLQEFIIIFGAAQLVLSQLPDIHSLRWFNALCTFCTVAFTIVVMGLLIHAGQNKDGPTDYGVHGTPSNKVFGIFLALGTIAFSFGDAMLPEIQATIREPAKKNMYKGICLAYSVITTTYWLVAFLGYWAFGFAVQAYVVNSFSGPNWAITMANVFAVIQVAGCFQIYCRPTYQYFEFQLLNPKQHRWSLYNSLARLLVTSIYTALVTLIAAAMPFFGDFVALCGAIGFTPLDFIFPILAFLRVKRPKSRIFSAFNIGIVVLYTLVAILGAIGSIRYIVKDTVQYQFFQNQ</sequence>
<feature type="transmembrane region" description="Helical" evidence="8">
    <location>
        <begin position="170"/>
        <end position="186"/>
    </location>
</feature>
<feature type="transmembrane region" description="Helical" evidence="8">
    <location>
        <begin position="423"/>
        <end position="448"/>
    </location>
</feature>
<keyword evidence="3 8" id="KW-0812">Transmembrane</keyword>
<evidence type="ECO:0000256" key="4">
    <source>
        <dbReference type="ARBA" id="ARBA00022970"/>
    </source>
</evidence>
<keyword evidence="11" id="KW-1185">Reference proteome</keyword>
<keyword evidence="4" id="KW-0029">Amino-acid transport</keyword>
<dbReference type="Proteomes" id="UP001497522">
    <property type="component" value="Unassembled WGS sequence"/>
</dbReference>
<feature type="transmembrane region" description="Helical" evidence="8">
    <location>
        <begin position="316"/>
        <end position="338"/>
    </location>
</feature>
<feature type="transmembrane region" description="Helical" evidence="8">
    <location>
        <begin position="84"/>
        <end position="107"/>
    </location>
</feature>
<gene>
    <name evidence="10" type="ORF">CSSPJE1EN2_LOCUS26095</name>
</gene>
<proteinExistence type="predicted"/>
<evidence type="ECO:0000256" key="8">
    <source>
        <dbReference type="SAM" id="Phobius"/>
    </source>
</evidence>
<accession>A0ABP1A161</accession>
<dbReference type="Gene3D" id="1.20.1740.10">
    <property type="entry name" value="Amino acid/polyamine transporter I"/>
    <property type="match status" value="1"/>
</dbReference>
<evidence type="ECO:0000256" key="5">
    <source>
        <dbReference type="ARBA" id="ARBA00022989"/>
    </source>
</evidence>
<feature type="compositionally biased region" description="Polar residues" evidence="7">
    <location>
        <begin position="30"/>
        <end position="42"/>
    </location>
</feature>
<evidence type="ECO:0000256" key="7">
    <source>
        <dbReference type="SAM" id="MobiDB-lite"/>
    </source>
</evidence>
<feature type="transmembrane region" description="Helical" evidence="8">
    <location>
        <begin position="240"/>
        <end position="259"/>
    </location>
</feature>
<evidence type="ECO:0000256" key="6">
    <source>
        <dbReference type="ARBA" id="ARBA00023136"/>
    </source>
</evidence>
<name>A0ABP1A161_9BRYO</name>
<feature type="transmembrane region" description="Helical" evidence="8">
    <location>
        <begin position="128"/>
        <end position="150"/>
    </location>
</feature>
<dbReference type="EMBL" id="CAXHBF010000428">
    <property type="protein sequence ID" value="CAK9856163.1"/>
    <property type="molecule type" value="Genomic_DNA"/>
</dbReference>
<reference evidence="10" key="1">
    <citation type="submission" date="2024-03" db="EMBL/GenBank/DDBJ databases">
        <authorList>
            <consortium name="ELIXIR-Norway"/>
            <consortium name="Elixir Norway"/>
        </authorList>
    </citation>
    <scope>NUCLEOTIDE SEQUENCE</scope>
</reference>
<evidence type="ECO:0000256" key="3">
    <source>
        <dbReference type="ARBA" id="ARBA00022692"/>
    </source>
</evidence>
<evidence type="ECO:0000256" key="1">
    <source>
        <dbReference type="ARBA" id="ARBA00004370"/>
    </source>
</evidence>
<feature type="transmembrane region" description="Helical" evidence="8">
    <location>
        <begin position="198"/>
        <end position="220"/>
    </location>
</feature>
<feature type="domain" description="Amino acid transporter transmembrane" evidence="9">
    <location>
        <begin position="48"/>
        <end position="444"/>
    </location>
</feature>
<protein>
    <recommendedName>
        <fullName evidence="9">Amino acid transporter transmembrane domain-containing protein</fullName>
    </recommendedName>
</protein>
<keyword evidence="2" id="KW-0813">Transport</keyword>
<feature type="transmembrane region" description="Helical" evidence="8">
    <location>
        <begin position="56"/>
        <end position="78"/>
    </location>
</feature>
<dbReference type="PANTHER" id="PTHR48017">
    <property type="entry name" value="OS05G0424000 PROTEIN-RELATED"/>
    <property type="match status" value="1"/>
</dbReference>
<feature type="region of interest" description="Disordered" evidence="7">
    <location>
        <begin position="1"/>
        <end position="42"/>
    </location>
</feature>
<feature type="transmembrane region" description="Helical" evidence="8">
    <location>
        <begin position="280"/>
        <end position="304"/>
    </location>
</feature>
<feature type="compositionally biased region" description="Acidic residues" evidence="7">
    <location>
        <begin position="1"/>
        <end position="11"/>
    </location>
</feature>
<evidence type="ECO:0000313" key="10">
    <source>
        <dbReference type="EMBL" id="CAK9856163.1"/>
    </source>
</evidence>
<evidence type="ECO:0000259" key="9">
    <source>
        <dbReference type="Pfam" id="PF01490"/>
    </source>
</evidence>
<evidence type="ECO:0000313" key="11">
    <source>
        <dbReference type="Proteomes" id="UP001497522"/>
    </source>
</evidence>
<evidence type="ECO:0000256" key="2">
    <source>
        <dbReference type="ARBA" id="ARBA00022448"/>
    </source>
</evidence>
<organism evidence="10 11">
    <name type="scientific">Sphagnum jensenii</name>
    <dbReference type="NCBI Taxonomy" id="128206"/>
    <lineage>
        <taxon>Eukaryota</taxon>
        <taxon>Viridiplantae</taxon>
        <taxon>Streptophyta</taxon>
        <taxon>Embryophyta</taxon>
        <taxon>Bryophyta</taxon>
        <taxon>Sphagnophytina</taxon>
        <taxon>Sphagnopsida</taxon>
        <taxon>Sphagnales</taxon>
        <taxon>Sphagnaceae</taxon>
        <taxon>Sphagnum</taxon>
    </lineage>
</organism>
<comment type="subcellular location">
    <subcellularLocation>
        <location evidence="1">Membrane</location>
    </subcellularLocation>
</comment>
<comment type="caution">
    <text evidence="10">The sequence shown here is derived from an EMBL/GenBank/DDBJ whole genome shotgun (WGS) entry which is preliminary data.</text>
</comment>
<dbReference type="InterPro" id="IPR013057">
    <property type="entry name" value="AA_transpt_TM"/>
</dbReference>
<keyword evidence="6 8" id="KW-0472">Membrane</keyword>
<dbReference type="Pfam" id="PF01490">
    <property type="entry name" value="Aa_trans"/>
    <property type="match status" value="1"/>
</dbReference>
<feature type="transmembrane region" description="Helical" evidence="8">
    <location>
        <begin position="359"/>
        <end position="383"/>
    </location>
</feature>